<dbReference type="InterPro" id="IPR022008">
    <property type="entry name" value="EABR"/>
</dbReference>
<dbReference type="OrthoDB" id="6066489at2759"/>
<dbReference type="InterPro" id="IPR034735">
    <property type="entry name" value="NEMO_ZF"/>
</dbReference>
<organism evidence="11 12">
    <name type="scientific">Gadus morhua</name>
    <name type="common">Atlantic cod</name>
    <dbReference type="NCBI Taxonomy" id="8049"/>
    <lineage>
        <taxon>Eukaryota</taxon>
        <taxon>Metazoa</taxon>
        <taxon>Chordata</taxon>
        <taxon>Craniata</taxon>
        <taxon>Vertebrata</taxon>
        <taxon>Euteleostomi</taxon>
        <taxon>Actinopterygii</taxon>
        <taxon>Neopterygii</taxon>
        <taxon>Teleostei</taxon>
        <taxon>Neoteleostei</taxon>
        <taxon>Acanthomorphata</taxon>
        <taxon>Zeiogadaria</taxon>
        <taxon>Gadariae</taxon>
        <taxon>Gadiformes</taxon>
        <taxon>Gadoidei</taxon>
        <taxon>Gadidae</taxon>
        <taxon>Gadus</taxon>
    </lineage>
</organism>
<dbReference type="Proteomes" id="UP000694546">
    <property type="component" value="Chromosome 3"/>
</dbReference>
<feature type="coiled-coil region" evidence="8">
    <location>
        <begin position="102"/>
        <end position="129"/>
    </location>
</feature>
<comment type="subcellular location">
    <subcellularLocation>
        <location evidence="1">Cytoplasm</location>
    </subcellularLocation>
</comment>
<evidence type="ECO:0000256" key="5">
    <source>
        <dbReference type="ARBA" id="ARBA00022833"/>
    </source>
</evidence>
<dbReference type="GeneID" id="115540658"/>
<dbReference type="PANTHER" id="PTHR31882">
    <property type="entry name" value="TNFAIP3-INTERACTING PROTEIN COILED COIL FAMILY MEMBER"/>
    <property type="match status" value="1"/>
</dbReference>
<evidence type="ECO:0000256" key="2">
    <source>
        <dbReference type="ARBA" id="ARBA00022490"/>
    </source>
</evidence>
<dbReference type="OMA" id="PTERSNQ"/>
<evidence type="ECO:0000256" key="8">
    <source>
        <dbReference type="SAM" id="Coils"/>
    </source>
</evidence>
<reference evidence="11" key="2">
    <citation type="submission" date="2025-09" db="UniProtKB">
        <authorList>
            <consortium name="Ensembl"/>
        </authorList>
    </citation>
    <scope>IDENTIFICATION</scope>
</reference>
<dbReference type="GO" id="GO:0005737">
    <property type="term" value="C:cytoplasm"/>
    <property type="evidence" value="ECO:0007669"/>
    <property type="project" value="UniProtKB-SubCell"/>
</dbReference>
<feature type="region of interest" description="Disordered" evidence="9">
    <location>
        <begin position="271"/>
        <end position="300"/>
    </location>
</feature>
<dbReference type="Pfam" id="PF12180">
    <property type="entry name" value="EABR"/>
    <property type="match status" value="1"/>
</dbReference>
<keyword evidence="3" id="KW-0479">Metal-binding</keyword>
<accession>A0A8C4YVG5</accession>
<reference evidence="11" key="1">
    <citation type="submission" date="2025-08" db="UniProtKB">
        <authorList>
            <consortium name="Ensembl"/>
        </authorList>
    </citation>
    <scope>IDENTIFICATION</scope>
</reference>
<evidence type="ECO:0000313" key="12">
    <source>
        <dbReference type="Proteomes" id="UP000694546"/>
    </source>
</evidence>
<dbReference type="Ensembl" id="ENSGMOT00000000614.2">
    <property type="protein sequence ID" value="ENSGMOP00000000585.2"/>
    <property type="gene ID" value="ENSGMOG00000000593.2"/>
</dbReference>
<keyword evidence="4 7" id="KW-0863">Zinc-finger</keyword>
<keyword evidence="12" id="KW-1185">Reference proteome</keyword>
<evidence type="ECO:0000256" key="4">
    <source>
        <dbReference type="ARBA" id="ARBA00022771"/>
    </source>
</evidence>
<evidence type="ECO:0000259" key="10">
    <source>
        <dbReference type="PROSITE" id="PS51801"/>
    </source>
</evidence>
<dbReference type="GO" id="GO:0034134">
    <property type="term" value="P:toll-like receptor 2 signaling pathway"/>
    <property type="evidence" value="ECO:0007669"/>
    <property type="project" value="TreeGrafter"/>
</dbReference>
<evidence type="ECO:0000313" key="11">
    <source>
        <dbReference type="Ensembl" id="ENSGMOP00000000585.2"/>
    </source>
</evidence>
<proteinExistence type="predicted"/>
<name>A0A8C4YVG5_GADMO</name>
<keyword evidence="2" id="KW-0963">Cytoplasm</keyword>
<dbReference type="AlphaFoldDB" id="A0A8C4YVG5"/>
<evidence type="ECO:0000256" key="6">
    <source>
        <dbReference type="ARBA" id="ARBA00023054"/>
    </source>
</evidence>
<dbReference type="InterPro" id="IPR032419">
    <property type="entry name" value="CC2-LZ_dom"/>
</dbReference>
<evidence type="ECO:0000256" key="3">
    <source>
        <dbReference type="ARBA" id="ARBA00022723"/>
    </source>
</evidence>
<dbReference type="RefSeq" id="XP_030207995.1">
    <property type="nucleotide sequence ID" value="XM_030352135.1"/>
</dbReference>
<feature type="region of interest" description="Disordered" evidence="9">
    <location>
        <begin position="190"/>
        <end position="217"/>
    </location>
</feature>
<dbReference type="GO" id="GO:0071222">
    <property type="term" value="P:cellular response to lipopolysaccharide"/>
    <property type="evidence" value="ECO:0007669"/>
    <property type="project" value="TreeGrafter"/>
</dbReference>
<feature type="compositionally biased region" description="Basic and acidic residues" evidence="9">
    <location>
        <begin position="190"/>
        <end position="199"/>
    </location>
</feature>
<keyword evidence="5" id="KW-0862">Zinc</keyword>
<dbReference type="GO" id="GO:0006357">
    <property type="term" value="P:regulation of transcription by RNA polymerase II"/>
    <property type="evidence" value="ECO:0007669"/>
    <property type="project" value="TreeGrafter"/>
</dbReference>
<dbReference type="GO" id="GO:0043123">
    <property type="term" value="P:positive regulation of canonical NF-kappaB signal transduction"/>
    <property type="evidence" value="ECO:0007669"/>
    <property type="project" value="TreeGrafter"/>
</dbReference>
<gene>
    <name evidence="11" type="primary">tnip2</name>
</gene>
<evidence type="ECO:0000256" key="9">
    <source>
        <dbReference type="SAM" id="MobiDB-lite"/>
    </source>
</evidence>
<dbReference type="GO" id="GO:0034138">
    <property type="term" value="P:toll-like receptor 3 signaling pathway"/>
    <property type="evidence" value="ECO:0007669"/>
    <property type="project" value="TreeGrafter"/>
</dbReference>
<feature type="domain" description="CCHC NOA-type" evidence="10">
    <location>
        <begin position="455"/>
        <end position="487"/>
    </location>
</feature>
<evidence type="ECO:0000256" key="7">
    <source>
        <dbReference type="PROSITE-ProRule" id="PRU01142"/>
    </source>
</evidence>
<sequence length="488" mass="55503">MENASVDMVSEVKIRSYNALNTLYHETQQDIVNLNTQLCIRDNVIGELKAKLGKYERISIHVDENEPVLVGPSKSLIESLCQEICKLKKRKNELEIKAARQADASQQEIQHLRGRLVESERELVHLRAQPDHRKDQEIHRLRARLLEQERDGATRAVLCSSLAEEAEQLQLQLGLTIRTCQELMARLEAGKAGRGRAEETPSQQKPEETSEASSSMSDIAVVCQLKEDNRLLKQRVAHVENLNAKWQRYDSSREEYVRVLCHRLRDCSAQASATATTTTTTTTSNSSNTTSNNSNNNTTSRAAGAGLVLLQQEVTRLNGLLADKMDDVDKLGREIEETRRLNKERTQTLEQQVLIYTEDFRWERADRERAQERIQSLQDQLARLQQELHVQEPEDESLEVAPLRRTVHTEQRISPRHHGQQLVRSAAEPSKQQLQLQQPPAVAMAMPSMVWGGHSQGQGELLCPRCQSRYSDTDTVEYLNHCQECANL</sequence>
<feature type="coiled-coil region" evidence="8">
    <location>
        <begin position="321"/>
        <end position="394"/>
    </location>
</feature>
<keyword evidence="6 8" id="KW-0175">Coiled coil</keyword>
<dbReference type="GO" id="GO:0070530">
    <property type="term" value="F:K63-linked polyubiquitin modification-dependent protein binding"/>
    <property type="evidence" value="ECO:0007669"/>
    <property type="project" value="InterPro"/>
</dbReference>
<dbReference type="GeneTree" id="ENSGT00510000046908"/>
<dbReference type="GO" id="GO:0008270">
    <property type="term" value="F:zinc ion binding"/>
    <property type="evidence" value="ECO:0007669"/>
    <property type="project" value="UniProtKB-KW"/>
</dbReference>
<dbReference type="Gene3D" id="1.20.5.990">
    <property type="entry name" value="Nemo cc2-lz domain - 1d5 darpin complex"/>
    <property type="match status" value="1"/>
</dbReference>
<dbReference type="PANTHER" id="PTHR31882:SF6">
    <property type="entry name" value="TNFAIP3-INTERACTING PROTEIN 2"/>
    <property type="match status" value="1"/>
</dbReference>
<dbReference type="PROSITE" id="PS51801">
    <property type="entry name" value="ZF_CCHC_NOA"/>
    <property type="match status" value="1"/>
</dbReference>
<feature type="region of interest" description="Disordered" evidence="9">
    <location>
        <begin position="405"/>
        <end position="434"/>
    </location>
</feature>
<dbReference type="Pfam" id="PF16516">
    <property type="entry name" value="CC2-LZ"/>
    <property type="match status" value="1"/>
</dbReference>
<protein>
    <recommendedName>
        <fullName evidence="10">CCHC NOA-type domain-containing protein</fullName>
    </recommendedName>
</protein>
<evidence type="ECO:0000256" key="1">
    <source>
        <dbReference type="ARBA" id="ARBA00004496"/>
    </source>
</evidence>